<protein>
    <submittedName>
        <fullName evidence="3">Uncharacterized protein</fullName>
    </submittedName>
</protein>
<feature type="signal peptide" evidence="2">
    <location>
        <begin position="1"/>
        <end position="19"/>
    </location>
</feature>
<evidence type="ECO:0000256" key="1">
    <source>
        <dbReference type="SAM" id="MobiDB-lite"/>
    </source>
</evidence>
<dbReference type="RefSeq" id="WP_058977954.1">
    <property type="nucleotide sequence ID" value="NZ_BCMS01000001.1"/>
</dbReference>
<feature type="region of interest" description="Disordered" evidence="1">
    <location>
        <begin position="24"/>
        <end position="53"/>
    </location>
</feature>
<evidence type="ECO:0000256" key="2">
    <source>
        <dbReference type="SAM" id="SignalP"/>
    </source>
</evidence>
<proteinExistence type="predicted"/>
<dbReference type="OrthoDB" id="73826at2"/>
<sequence length="140" mass="14734">MLVLLITLLLLAAAAFAWRATRRAAPPTPPAAPAPVTSEPAAPLPIQDVRPTAPTLVVSGGNTDLLHDAQSEMLADVDAAQLQRLMAAVPEDVMGRAIGQEDLTSHAPVTAEQRQELQGLGSALDDLDFWNMDGKDPPKA</sequence>
<feature type="chain" id="PRO_5007086617" evidence="2">
    <location>
        <begin position="20"/>
        <end position="140"/>
    </location>
</feature>
<keyword evidence="4" id="KW-1185">Reference proteome</keyword>
<organism evidence="3 4">
    <name type="scientific">Deinococcus grandis</name>
    <dbReference type="NCBI Taxonomy" id="57498"/>
    <lineage>
        <taxon>Bacteria</taxon>
        <taxon>Thermotogati</taxon>
        <taxon>Deinococcota</taxon>
        <taxon>Deinococci</taxon>
        <taxon>Deinococcales</taxon>
        <taxon>Deinococcaceae</taxon>
        <taxon>Deinococcus</taxon>
    </lineage>
</organism>
<dbReference type="AlphaFoldDB" id="A0A100HKZ3"/>
<dbReference type="Proteomes" id="UP000056209">
    <property type="component" value="Unassembled WGS sequence"/>
</dbReference>
<evidence type="ECO:0000313" key="3">
    <source>
        <dbReference type="EMBL" id="GAQ22678.1"/>
    </source>
</evidence>
<dbReference type="EMBL" id="BCMS01000001">
    <property type="protein sequence ID" value="GAQ22678.1"/>
    <property type="molecule type" value="Genomic_DNA"/>
</dbReference>
<accession>A0A100HKZ3</accession>
<gene>
    <name evidence="3" type="ORF">DEIGR_102705</name>
</gene>
<name>A0A100HKZ3_9DEIO</name>
<keyword evidence="2" id="KW-0732">Signal</keyword>
<comment type="caution">
    <text evidence="3">The sequence shown here is derived from an EMBL/GenBank/DDBJ whole genome shotgun (WGS) entry which is preliminary data.</text>
</comment>
<reference evidence="4" key="1">
    <citation type="submission" date="2015-11" db="EMBL/GenBank/DDBJ databases">
        <title>Draft Genome Sequence of the Radioresistant Bacterium Deinococcus grandis, Isolated from Freshwater Fish in Japan.</title>
        <authorList>
            <person name="Satoh K."/>
            <person name="Onodera T."/>
            <person name="Omoso K."/>
            <person name="Takeda-Yano K."/>
            <person name="Katayama T."/>
            <person name="Oono Y."/>
            <person name="Narumi I."/>
        </authorList>
    </citation>
    <scope>NUCLEOTIDE SEQUENCE [LARGE SCALE GENOMIC DNA]</scope>
    <source>
        <strain evidence="4">ATCC 43672</strain>
    </source>
</reference>
<evidence type="ECO:0000313" key="4">
    <source>
        <dbReference type="Proteomes" id="UP000056209"/>
    </source>
</evidence>